<dbReference type="AlphaFoldDB" id="A0A8H9L9B7"/>
<evidence type="ECO:0000313" key="3">
    <source>
        <dbReference type="Proteomes" id="UP000600547"/>
    </source>
</evidence>
<comment type="caution">
    <text evidence="2">The sequence shown here is derived from an EMBL/GenBank/DDBJ whole genome shotgun (WGS) entry which is preliminary data.</text>
</comment>
<proteinExistence type="predicted"/>
<protein>
    <submittedName>
        <fullName evidence="2">Uncharacterized protein</fullName>
    </submittedName>
</protein>
<dbReference type="RefSeq" id="WP_268243759.1">
    <property type="nucleotide sequence ID" value="NZ_BMQG01000004.1"/>
</dbReference>
<dbReference type="EMBL" id="BMQG01000004">
    <property type="protein sequence ID" value="GGM40165.1"/>
    <property type="molecule type" value="Genomic_DNA"/>
</dbReference>
<keyword evidence="3" id="KW-1185">Reference proteome</keyword>
<evidence type="ECO:0000256" key="1">
    <source>
        <dbReference type="SAM" id="Phobius"/>
    </source>
</evidence>
<keyword evidence="1" id="KW-0812">Transmembrane</keyword>
<name>A0A8H9L9B7_9DEIO</name>
<feature type="transmembrane region" description="Helical" evidence="1">
    <location>
        <begin position="16"/>
        <end position="39"/>
    </location>
</feature>
<reference evidence="3" key="1">
    <citation type="journal article" date="2019" name="Int. J. Syst. Evol. Microbiol.">
        <title>The Global Catalogue of Microorganisms (GCM) 10K type strain sequencing project: providing services to taxonomists for standard genome sequencing and annotation.</title>
        <authorList>
            <consortium name="The Broad Institute Genomics Platform"/>
            <consortium name="The Broad Institute Genome Sequencing Center for Infectious Disease"/>
            <person name="Wu L."/>
            <person name="Ma J."/>
        </authorList>
    </citation>
    <scope>NUCLEOTIDE SEQUENCE [LARGE SCALE GENOMIC DNA]</scope>
    <source>
        <strain evidence="3">JCM 31047</strain>
    </source>
</reference>
<accession>A0A8H9L9B7</accession>
<organism evidence="2 3">
    <name type="scientific">Deinococcus arenae</name>
    <dbReference type="NCBI Taxonomy" id="1452751"/>
    <lineage>
        <taxon>Bacteria</taxon>
        <taxon>Thermotogati</taxon>
        <taxon>Deinococcota</taxon>
        <taxon>Deinococci</taxon>
        <taxon>Deinococcales</taxon>
        <taxon>Deinococcaceae</taxon>
        <taxon>Deinococcus</taxon>
    </lineage>
</organism>
<keyword evidence="1" id="KW-0472">Membrane</keyword>
<gene>
    <name evidence="2" type="ORF">GCM10008956_15770</name>
</gene>
<sequence>MSGPHHPPEGGEAPRGALVVVLTLVLSILSLWMLALGVLQGRA</sequence>
<dbReference type="Proteomes" id="UP000600547">
    <property type="component" value="Unassembled WGS sequence"/>
</dbReference>
<evidence type="ECO:0000313" key="2">
    <source>
        <dbReference type="EMBL" id="GGM40165.1"/>
    </source>
</evidence>
<keyword evidence="1" id="KW-1133">Transmembrane helix</keyword>